<dbReference type="GO" id="GO:0005737">
    <property type="term" value="C:cytoplasm"/>
    <property type="evidence" value="ECO:0007669"/>
    <property type="project" value="UniProtKB-SubCell"/>
</dbReference>
<feature type="domain" description="Peptidase M20 dimerisation" evidence="9">
    <location>
        <begin position="174"/>
        <end position="271"/>
    </location>
</feature>
<dbReference type="InterPro" id="IPR001261">
    <property type="entry name" value="ArgE/DapE_CS"/>
</dbReference>
<dbReference type="InterPro" id="IPR002933">
    <property type="entry name" value="Peptidase_M20"/>
</dbReference>
<dbReference type="GO" id="GO:0050897">
    <property type="term" value="F:cobalt ion binding"/>
    <property type="evidence" value="ECO:0007669"/>
    <property type="project" value="UniProtKB-UniRule"/>
</dbReference>
<proteinExistence type="inferred from homology"/>
<feature type="active site" evidence="8">
    <location>
        <position position="76"/>
    </location>
</feature>
<dbReference type="GO" id="GO:0008270">
    <property type="term" value="F:zinc ion binding"/>
    <property type="evidence" value="ECO:0007669"/>
    <property type="project" value="UniProtKB-UniRule"/>
</dbReference>
<comment type="pathway">
    <text evidence="8">Amino-acid biosynthesis; L-arginine biosynthesis.</text>
</comment>
<dbReference type="GO" id="GO:0016811">
    <property type="term" value="F:hydrolase activity, acting on carbon-nitrogen (but not peptide) bonds, in linear amides"/>
    <property type="evidence" value="ECO:0007669"/>
    <property type="project" value="UniProtKB-UniRule"/>
</dbReference>
<feature type="binding site" evidence="8">
    <location>
        <position position="163"/>
    </location>
    <ligand>
        <name>Zn(2+)</name>
        <dbReference type="ChEBI" id="CHEBI:29105"/>
        <label>1</label>
    </ligand>
</feature>
<dbReference type="Proteomes" id="UP000283805">
    <property type="component" value="Unassembled WGS sequence"/>
</dbReference>
<comment type="similarity">
    <text evidence="8">Belongs to the peptidase M20A family. LysK subfamily.</text>
</comment>
<evidence type="ECO:0000256" key="1">
    <source>
        <dbReference type="ARBA" id="ARBA00022490"/>
    </source>
</evidence>
<dbReference type="Pfam" id="PF07687">
    <property type="entry name" value="M20_dimer"/>
    <property type="match status" value="1"/>
</dbReference>
<comment type="catalytic activity">
    <reaction evidence="8">
        <text>[amino-group carrier protein]-C-terminal-gamma-(L-ornithyl)-L-glutamate + H2O = [amino-group carrier protein]-C-terminal-L-glutamate + L-ornithine</text>
        <dbReference type="Rhea" id="RHEA:52676"/>
        <dbReference type="Rhea" id="RHEA-COMP:9693"/>
        <dbReference type="Rhea" id="RHEA-COMP:13328"/>
        <dbReference type="ChEBI" id="CHEBI:15377"/>
        <dbReference type="ChEBI" id="CHEBI:46911"/>
        <dbReference type="ChEBI" id="CHEBI:78525"/>
        <dbReference type="ChEBI" id="CHEBI:136763"/>
        <dbReference type="EC" id="3.5.1.132"/>
    </reaction>
</comment>
<dbReference type="InterPro" id="IPR050072">
    <property type="entry name" value="Peptidase_M20A"/>
</dbReference>
<feature type="binding site" evidence="8">
    <location>
        <position position="74"/>
    </location>
    <ligand>
        <name>Zn(2+)</name>
        <dbReference type="ChEBI" id="CHEBI:29105"/>
        <label>1</label>
    </ligand>
</feature>
<comment type="pathway">
    <text evidence="8">Amino-acid biosynthesis; L-lysine biosynthesis via AAA pathway; L-lysine from L-alpha-aminoadipate (Thermus route): step 5/5.</text>
</comment>
<keyword evidence="1 8" id="KW-0963">Cytoplasm</keyword>
<comment type="cofactor">
    <cofactor evidence="8">
        <name>Zn(2+)</name>
        <dbReference type="ChEBI" id="CHEBI:29105"/>
    </cofactor>
    <cofactor evidence="8">
        <name>Co(2+)</name>
        <dbReference type="ChEBI" id="CHEBI:48828"/>
    </cofactor>
    <text evidence="8">Binds 2 Zn(2+) or Co(2+) ions per subunit.</text>
</comment>
<keyword evidence="7 8" id="KW-0170">Cobalt</keyword>
<evidence type="ECO:0000256" key="5">
    <source>
        <dbReference type="ARBA" id="ARBA00022833"/>
    </source>
</evidence>
<keyword evidence="6 8" id="KW-0457">Lysine biosynthesis</keyword>
<feature type="binding site" evidence="8">
    <location>
        <position position="341"/>
    </location>
    <ligand>
        <name>Zn(2+)</name>
        <dbReference type="ChEBI" id="CHEBI:29105"/>
        <label>2</label>
    </ligand>
</feature>
<dbReference type="UniPathway" id="UPA00068"/>
<comment type="function">
    <text evidence="8">Catalyzes the release of L-lysine from [LysW]-gamma-L-lysine and the release of L-ornithine from [LysW]-L-ornithine.</text>
</comment>
<dbReference type="GO" id="GO:0019878">
    <property type="term" value="P:lysine biosynthetic process via aminoadipic acid"/>
    <property type="evidence" value="ECO:0007669"/>
    <property type="project" value="UniProtKB-UniRule"/>
</dbReference>
<dbReference type="HAMAP" id="MF_01120">
    <property type="entry name" value="LysK"/>
    <property type="match status" value="1"/>
</dbReference>
<evidence type="ECO:0000256" key="8">
    <source>
        <dbReference type="HAMAP-Rule" id="MF_01120"/>
    </source>
</evidence>
<keyword evidence="4 8" id="KW-0378">Hydrolase</keyword>
<dbReference type="EC" id="3.5.1.130" evidence="8"/>
<keyword evidence="8" id="KW-0055">Arginine biosynthesis</keyword>
<accession>A0A3R7FUL1</accession>
<dbReference type="GO" id="GO:0042450">
    <property type="term" value="P:L-arginine biosynthetic process via ornithine"/>
    <property type="evidence" value="ECO:0007669"/>
    <property type="project" value="UniProtKB-UniRule"/>
</dbReference>
<dbReference type="PANTHER" id="PTHR43808">
    <property type="entry name" value="ACETYLORNITHINE DEACETYLASE"/>
    <property type="match status" value="1"/>
</dbReference>
<gene>
    <name evidence="8" type="primary">lysK</name>
    <name evidence="10" type="ORF">ATJ93_3409</name>
</gene>
<evidence type="ECO:0000256" key="7">
    <source>
        <dbReference type="ARBA" id="ARBA00023285"/>
    </source>
</evidence>
<reference evidence="10 11" key="1">
    <citation type="submission" date="2018-09" db="EMBL/GenBank/DDBJ databases">
        <title>Genomic Encyclopedia of Archaeal and Bacterial Type Strains, Phase II (KMG-II): from individual species to whole genera.</title>
        <authorList>
            <person name="Goeker M."/>
        </authorList>
    </citation>
    <scope>NUCLEOTIDE SEQUENCE [LARGE SCALE GENOMIC DNA]</scope>
    <source>
        <strain evidence="10 11">DSM 13151</strain>
    </source>
</reference>
<dbReference type="InterPro" id="IPR011650">
    <property type="entry name" value="Peptidase_M20_dimer"/>
</dbReference>
<dbReference type="UniPathway" id="UPA00033">
    <property type="reaction ID" value="UER00039"/>
</dbReference>
<feature type="active site" description="Proton acceptor" evidence="8">
    <location>
        <position position="139"/>
    </location>
</feature>
<feature type="binding site" evidence="8">
    <location>
        <position position="140"/>
    </location>
    <ligand>
        <name>Zn(2+)</name>
        <dbReference type="ChEBI" id="CHEBI:29105"/>
        <label>2</label>
    </ligand>
</feature>
<evidence type="ECO:0000256" key="4">
    <source>
        <dbReference type="ARBA" id="ARBA00022801"/>
    </source>
</evidence>
<protein>
    <recommendedName>
        <fullName evidence="8">Putative [LysW]-lysine/[LysW]-ornithine hydrolase</fullName>
        <ecNumber evidence="8">3.5.1.130</ecNumber>
        <ecNumber evidence="8">3.5.1.132</ecNumber>
    </recommendedName>
</protein>
<feature type="binding site" evidence="8">
    <location>
        <position position="114"/>
    </location>
    <ligand>
        <name>Zn(2+)</name>
        <dbReference type="ChEBI" id="CHEBI:29105"/>
        <label>1</label>
    </ligand>
</feature>
<evidence type="ECO:0000313" key="11">
    <source>
        <dbReference type="Proteomes" id="UP000283805"/>
    </source>
</evidence>
<comment type="subcellular location">
    <subcellularLocation>
        <location evidence="8">Cytoplasm</location>
    </subcellularLocation>
</comment>
<dbReference type="OrthoDB" id="156068at2157"/>
<feature type="binding site" evidence="8">
    <location>
        <position position="114"/>
    </location>
    <ligand>
        <name>Zn(2+)</name>
        <dbReference type="ChEBI" id="CHEBI:29105"/>
        <label>2</label>
    </ligand>
</feature>
<organism evidence="10 11">
    <name type="scientific">Halopiger aswanensis</name>
    <dbReference type="NCBI Taxonomy" id="148449"/>
    <lineage>
        <taxon>Archaea</taxon>
        <taxon>Methanobacteriati</taxon>
        <taxon>Methanobacteriota</taxon>
        <taxon>Stenosarchaea group</taxon>
        <taxon>Halobacteria</taxon>
        <taxon>Halobacteriales</taxon>
        <taxon>Natrialbaceae</taxon>
        <taxon>Halopiger</taxon>
    </lineage>
</organism>
<dbReference type="EMBL" id="RAPO01000003">
    <property type="protein sequence ID" value="RKD93777.1"/>
    <property type="molecule type" value="Genomic_DNA"/>
</dbReference>
<dbReference type="PROSITE" id="PS00758">
    <property type="entry name" value="ARGE_DAPE_CPG2_1"/>
    <property type="match status" value="1"/>
</dbReference>
<dbReference type="AlphaFoldDB" id="A0A3R7FUL1"/>
<dbReference type="PANTHER" id="PTHR43808:SF28">
    <property type="entry name" value="[LYSW]-LYSINE_[LYSW]-ORNITHINE HYDROLASE"/>
    <property type="match status" value="1"/>
</dbReference>
<dbReference type="RefSeq" id="WP_120245760.1">
    <property type="nucleotide sequence ID" value="NZ_RAPO01000003.1"/>
</dbReference>
<keyword evidence="3 8" id="KW-0479">Metal-binding</keyword>
<keyword evidence="11" id="KW-1185">Reference proteome</keyword>
<dbReference type="Gene3D" id="3.40.630.10">
    <property type="entry name" value="Zn peptidases"/>
    <property type="match status" value="2"/>
</dbReference>
<dbReference type="NCBIfam" id="TIGR01902">
    <property type="entry name" value="dapE-lys-deAc"/>
    <property type="match status" value="1"/>
</dbReference>
<name>A0A3R7FUL1_9EURY</name>
<comment type="catalytic activity">
    <reaction evidence="8">
        <text>[amino-group carrier protein]-C-terminal-gamma-(L-lysyl)-L-glutamate + H2O = [amino-group carrier protein]-C-terminal-L-glutamate + L-lysine</text>
        <dbReference type="Rhea" id="RHEA:48684"/>
        <dbReference type="Rhea" id="RHEA-COMP:9693"/>
        <dbReference type="Rhea" id="RHEA-COMP:9715"/>
        <dbReference type="ChEBI" id="CHEBI:15377"/>
        <dbReference type="ChEBI" id="CHEBI:32551"/>
        <dbReference type="ChEBI" id="CHEBI:78525"/>
        <dbReference type="ChEBI" id="CHEBI:78526"/>
        <dbReference type="EC" id="3.5.1.130"/>
    </reaction>
</comment>
<sequence>MSAATRDQDAADVSHEVARQLLIDLVSIPSPTGEERDAAERLVAFFETHGRDAWIDEVGNVRAPADDSVLLTSHVDTVPGEIPVEVQSADEDDVAADVAEETGEEILRGRGSVDATGPLAAMAAAAVRTGVSFVGVVGEETNSRGARHLVAEREEPDAVINGEPSGTTGITLGYRGFLAGTYVATSESGHTSRPEPNAIQHATEWWTNVEAAFENDEYHPVFERVTTKPVDIDGGISDDGLSVEATLDVQLRIPPSLDAESVRETAEAELEIGTVSWDEPIPPVMESPRTEVARAFRVAIREVCGEPRLVRKTGTSDMNLYAGAWDCPMATYGPGNSDLDHAPDERLSLAEFDESVDVLERVAATLSGGDDE</sequence>
<evidence type="ECO:0000256" key="2">
    <source>
        <dbReference type="ARBA" id="ARBA00022605"/>
    </source>
</evidence>
<dbReference type="SUPFAM" id="SSF53187">
    <property type="entry name" value="Zn-dependent exopeptidases"/>
    <property type="match status" value="1"/>
</dbReference>
<evidence type="ECO:0000259" key="9">
    <source>
        <dbReference type="Pfam" id="PF07687"/>
    </source>
</evidence>
<keyword evidence="5 8" id="KW-0862">Zinc</keyword>
<evidence type="ECO:0000313" key="10">
    <source>
        <dbReference type="EMBL" id="RKD93777.1"/>
    </source>
</evidence>
<dbReference type="NCBIfam" id="NF003367">
    <property type="entry name" value="PRK04443.1"/>
    <property type="match status" value="1"/>
</dbReference>
<dbReference type="InterPro" id="IPR010175">
    <property type="entry name" value="LysK"/>
</dbReference>
<evidence type="ECO:0000256" key="6">
    <source>
        <dbReference type="ARBA" id="ARBA00023154"/>
    </source>
</evidence>
<comment type="caution">
    <text evidence="10">The sequence shown here is derived from an EMBL/GenBank/DDBJ whole genome shotgun (WGS) entry which is preliminary data.</text>
</comment>
<dbReference type="EC" id="3.5.1.132" evidence="8"/>
<keyword evidence="2 8" id="KW-0028">Amino-acid biosynthesis</keyword>
<evidence type="ECO:0000256" key="3">
    <source>
        <dbReference type="ARBA" id="ARBA00022723"/>
    </source>
</evidence>
<dbReference type="Pfam" id="PF01546">
    <property type="entry name" value="Peptidase_M20"/>
    <property type="match status" value="1"/>
</dbReference>